<sequence>MFQAICVSCFLQNSVSLLYIFNLANICNILKWSCIQYLIFPYENIEIKNNLHRFCRRGGCIVIAF</sequence>
<evidence type="ECO:0000313" key="1">
    <source>
        <dbReference type="EMBL" id="JAD86091.1"/>
    </source>
</evidence>
<reference evidence="1" key="2">
    <citation type="journal article" date="2015" name="Data Brief">
        <title>Shoot transcriptome of the giant reed, Arundo donax.</title>
        <authorList>
            <person name="Barrero R.A."/>
            <person name="Guerrero F.D."/>
            <person name="Moolhuijzen P."/>
            <person name="Goolsby J.A."/>
            <person name="Tidwell J."/>
            <person name="Bellgard S.E."/>
            <person name="Bellgard M.I."/>
        </authorList>
    </citation>
    <scope>NUCLEOTIDE SEQUENCE</scope>
    <source>
        <tissue evidence="1">Shoot tissue taken approximately 20 cm above the soil surface</tissue>
    </source>
</reference>
<name>A0A0A9DE77_ARUDO</name>
<accession>A0A0A9DE77</accession>
<protein>
    <submittedName>
        <fullName evidence="1">Uncharacterized protein</fullName>
    </submittedName>
</protein>
<proteinExistence type="predicted"/>
<organism evidence="1">
    <name type="scientific">Arundo donax</name>
    <name type="common">Giant reed</name>
    <name type="synonym">Donax arundinaceus</name>
    <dbReference type="NCBI Taxonomy" id="35708"/>
    <lineage>
        <taxon>Eukaryota</taxon>
        <taxon>Viridiplantae</taxon>
        <taxon>Streptophyta</taxon>
        <taxon>Embryophyta</taxon>
        <taxon>Tracheophyta</taxon>
        <taxon>Spermatophyta</taxon>
        <taxon>Magnoliopsida</taxon>
        <taxon>Liliopsida</taxon>
        <taxon>Poales</taxon>
        <taxon>Poaceae</taxon>
        <taxon>PACMAD clade</taxon>
        <taxon>Arundinoideae</taxon>
        <taxon>Arundineae</taxon>
        <taxon>Arundo</taxon>
    </lineage>
</organism>
<dbReference type="AlphaFoldDB" id="A0A0A9DE77"/>
<reference evidence="1" key="1">
    <citation type="submission" date="2014-09" db="EMBL/GenBank/DDBJ databases">
        <authorList>
            <person name="Magalhaes I.L.F."/>
            <person name="Oliveira U."/>
            <person name="Santos F.R."/>
            <person name="Vidigal T.H.D.A."/>
            <person name="Brescovit A.D."/>
            <person name="Santos A.J."/>
        </authorList>
    </citation>
    <scope>NUCLEOTIDE SEQUENCE</scope>
    <source>
        <tissue evidence="1">Shoot tissue taken approximately 20 cm above the soil surface</tissue>
    </source>
</reference>
<dbReference type="EMBL" id="GBRH01211804">
    <property type="protein sequence ID" value="JAD86091.1"/>
    <property type="molecule type" value="Transcribed_RNA"/>
</dbReference>